<feature type="compositionally biased region" description="Low complexity" evidence="1">
    <location>
        <begin position="192"/>
        <end position="202"/>
    </location>
</feature>
<dbReference type="InterPro" id="IPR012533">
    <property type="entry name" value="YcnI-copper_dom"/>
</dbReference>
<accession>A0A4Q7MAV4</accession>
<dbReference type="Proteomes" id="UP000293289">
    <property type="component" value="Unassembled WGS sequence"/>
</dbReference>
<dbReference type="EMBL" id="SGWY01000003">
    <property type="protein sequence ID" value="RZS64437.1"/>
    <property type="molecule type" value="Genomic_DNA"/>
</dbReference>
<organism evidence="5 6">
    <name type="scientific">Agromyces ramosus</name>
    <dbReference type="NCBI Taxonomy" id="33879"/>
    <lineage>
        <taxon>Bacteria</taxon>
        <taxon>Bacillati</taxon>
        <taxon>Actinomycetota</taxon>
        <taxon>Actinomycetes</taxon>
        <taxon>Micrococcales</taxon>
        <taxon>Microbacteriaceae</taxon>
        <taxon>Agromyces</taxon>
    </lineage>
</organism>
<protein>
    <submittedName>
        <fullName evidence="5">Uncharacterized protein YcnI</fullName>
    </submittedName>
</protein>
<dbReference type="OrthoDB" id="9810871at2"/>
<feature type="compositionally biased region" description="Basic and acidic residues" evidence="1">
    <location>
        <begin position="182"/>
        <end position="191"/>
    </location>
</feature>
<evidence type="ECO:0000256" key="2">
    <source>
        <dbReference type="SAM" id="Phobius"/>
    </source>
</evidence>
<dbReference type="CDD" id="cd08545">
    <property type="entry name" value="YcnI_like"/>
    <property type="match status" value="1"/>
</dbReference>
<keyword evidence="3" id="KW-0732">Signal</keyword>
<name>A0A4Q7MAV4_9MICO</name>
<evidence type="ECO:0000259" key="4">
    <source>
        <dbReference type="Pfam" id="PF07987"/>
    </source>
</evidence>
<evidence type="ECO:0000313" key="5">
    <source>
        <dbReference type="EMBL" id="RZS64437.1"/>
    </source>
</evidence>
<feature type="signal peptide" evidence="3">
    <location>
        <begin position="1"/>
        <end position="28"/>
    </location>
</feature>
<keyword evidence="6" id="KW-1185">Reference proteome</keyword>
<keyword evidence="2" id="KW-0812">Transmembrane</keyword>
<keyword evidence="2" id="KW-0472">Membrane</keyword>
<evidence type="ECO:0000313" key="6">
    <source>
        <dbReference type="Proteomes" id="UP000293289"/>
    </source>
</evidence>
<dbReference type="AlphaFoldDB" id="A0A4Q7MAV4"/>
<comment type="caution">
    <text evidence="5">The sequence shown here is derived from an EMBL/GenBank/DDBJ whole genome shotgun (WGS) entry which is preliminary data.</text>
</comment>
<evidence type="ECO:0000256" key="3">
    <source>
        <dbReference type="SAM" id="SignalP"/>
    </source>
</evidence>
<dbReference type="RefSeq" id="WP_130353669.1">
    <property type="nucleotide sequence ID" value="NZ_SGWY01000003.1"/>
</dbReference>
<reference evidence="5 6" key="1">
    <citation type="submission" date="2019-02" db="EMBL/GenBank/DDBJ databases">
        <title>Genomic Encyclopedia of Type Strains, Phase IV (KMG-IV): sequencing the most valuable type-strain genomes for metagenomic binning, comparative biology and taxonomic classification.</title>
        <authorList>
            <person name="Goeker M."/>
        </authorList>
    </citation>
    <scope>NUCLEOTIDE SEQUENCE [LARGE SCALE GENOMIC DNA]</scope>
    <source>
        <strain evidence="5 6">DSM 43045</strain>
    </source>
</reference>
<dbReference type="InterPro" id="IPR038507">
    <property type="entry name" value="YcnI-like_sf"/>
</dbReference>
<keyword evidence="2" id="KW-1133">Transmembrane helix</keyword>
<feature type="transmembrane region" description="Helical" evidence="2">
    <location>
        <begin position="209"/>
        <end position="228"/>
    </location>
</feature>
<sequence length="235" mass="23991">MRIARLSAVGLAAGAVLALTAVPLVASAHVTVTPSGTAAGSYTVLTFAFGHGCEGSPTTALAIDIPESIESVSPTLNPNYTIEKVADGDRTSQVVYTAITPVEDGYRDTIELSMRLPDDAAGETLSFPVLQTCEVGETNWNQVAEEGEEEPESPAPVIVVTEATGDEHGHGGATDDVADTTPDEHGDHDEATATASDAASGSTDTVARVLGIGGLVVGVVGIVLAITARRPRSDV</sequence>
<gene>
    <name evidence="5" type="ORF">EV187_2824</name>
</gene>
<dbReference type="Pfam" id="PF07987">
    <property type="entry name" value="DUF1775"/>
    <property type="match status" value="1"/>
</dbReference>
<dbReference type="Gene3D" id="2.60.40.2230">
    <property type="entry name" value="Uncharacterised protein YcnI-like PF07987, DUF1775"/>
    <property type="match status" value="1"/>
</dbReference>
<evidence type="ECO:0000256" key="1">
    <source>
        <dbReference type="SAM" id="MobiDB-lite"/>
    </source>
</evidence>
<proteinExistence type="predicted"/>
<feature type="region of interest" description="Disordered" evidence="1">
    <location>
        <begin position="165"/>
        <end position="202"/>
    </location>
</feature>
<feature type="domain" description="YncI copper-binding" evidence="4">
    <location>
        <begin position="29"/>
        <end position="159"/>
    </location>
</feature>
<feature type="chain" id="PRO_5021009505" evidence="3">
    <location>
        <begin position="29"/>
        <end position="235"/>
    </location>
</feature>